<keyword evidence="3" id="KW-1185">Reference proteome</keyword>
<dbReference type="Proteomes" id="UP000002705">
    <property type="component" value="Chromosome 2"/>
</dbReference>
<feature type="region of interest" description="Disordered" evidence="1">
    <location>
        <begin position="1"/>
        <end position="43"/>
    </location>
</feature>
<proteinExistence type="predicted"/>
<gene>
    <name evidence="2" type="ordered locus">Bcep18194_B2669</name>
</gene>
<dbReference type="HOGENOM" id="CLU_1188145_0_0_4"/>
<protein>
    <submittedName>
        <fullName evidence="2">Uncharacterized protein</fullName>
    </submittedName>
</protein>
<dbReference type="PATRIC" id="fig|482957.22.peg.6469"/>
<dbReference type="EMBL" id="CP000152">
    <property type="protein sequence ID" value="ABB12780.1"/>
    <property type="molecule type" value="Genomic_DNA"/>
</dbReference>
<evidence type="ECO:0000313" key="2">
    <source>
        <dbReference type="EMBL" id="ABB12780.1"/>
    </source>
</evidence>
<accession>Q391T6</accession>
<name>Q391T6_BURL3</name>
<evidence type="ECO:0000313" key="3">
    <source>
        <dbReference type="Proteomes" id="UP000002705"/>
    </source>
</evidence>
<dbReference type="AlphaFoldDB" id="Q391T6"/>
<dbReference type="KEGG" id="bur:Bcep18194_B2669"/>
<sequence>MVPHVAVAGTPARDQTKKARHSRANERDTRRHPAHPSSSGHTVLPDVIMILATADDRVRHGDRASIDRLAWKDSERNDYCETGAPDDPSAGMVGKGTAALFDPLPVAPAEFVVPVCPRRPRCAPRATGGALAATGRIGGCAMYWKFSLIALLPVSYDRCTNTLLVTGSLACANAGGMADTVAAAAAALNAAIRTSEPASRTVGRTVTLGFLQSASGRRSFGRRWRPPEKLART</sequence>
<evidence type="ECO:0000256" key="1">
    <source>
        <dbReference type="SAM" id="MobiDB-lite"/>
    </source>
</evidence>
<organism evidence="2 3">
    <name type="scientific">Burkholderia lata (strain ATCC 17760 / DSM 23089 / LMG 22485 / NCIMB 9086 / R18194 / 383)</name>
    <dbReference type="NCBI Taxonomy" id="482957"/>
    <lineage>
        <taxon>Bacteria</taxon>
        <taxon>Pseudomonadati</taxon>
        <taxon>Pseudomonadota</taxon>
        <taxon>Betaproteobacteria</taxon>
        <taxon>Burkholderiales</taxon>
        <taxon>Burkholderiaceae</taxon>
        <taxon>Burkholderia</taxon>
        <taxon>Burkholderia cepacia complex</taxon>
    </lineage>
</organism>
<reference evidence="2" key="1">
    <citation type="submission" date="2005-10" db="EMBL/GenBank/DDBJ databases">
        <title>Complete sequence of chromosome 2 of Burkholderia sp. 383.</title>
        <authorList>
            <consortium name="US DOE Joint Genome Institute"/>
            <person name="Copeland A."/>
            <person name="Lucas S."/>
            <person name="Lapidus A."/>
            <person name="Barry K."/>
            <person name="Detter J.C."/>
            <person name="Glavina T."/>
            <person name="Hammon N."/>
            <person name="Israni S."/>
            <person name="Pitluck S."/>
            <person name="Chain P."/>
            <person name="Malfatti S."/>
            <person name="Shin M."/>
            <person name="Vergez L."/>
            <person name="Schmutz J."/>
            <person name="Larimer F."/>
            <person name="Land M."/>
            <person name="Kyrpides N."/>
            <person name="Lykidis A."/>
            <person name="Richardson P."/>
        </authorList>
    </citation>
    <scope>NUCLEOTIDE SEQUENCE [LARGE SCALE GENOMIC DNA]</scope>
    <source>
        <strain evidence="2">383</strain>
    </source>
</reference>